<proteinExistence type="predicted"/>
<gene>
    <name evidence="1" type="ORF">filifjonk91_gp043</name>
</gene>
<dbReference type="Proteomes" id="UP000464173">
    <property type="component" value="Segment"/>
</dbReference>
<evidence type="ECO:0000313" key="1">
    <source>
        <dbReference type="EMBL" id="QHB38660.1"/>
    </source>
</evidence>
<accession>A0A6B9L9W9</accession>
<keyword evidence="2" id="KW-1185">Reference proteome</keyword>
<evidence type="ECO:0000313" key="2">
    <source>
        <dbReference type="Proteomes" id="UP000464173"/>
    </source>
</evidence>
<sequence>MAKQQQHNYFLDANTIVKVIAYHKFSDEEFEQKMTFGKWLEFKKSKNYFYKCLQV</sequence>
<reference evidence="1 2" key="1">
    <citation type="journal article" date="2020" name="Viruses">
        <title>Diversity and Host Interactions Among Virulent and Temperate Baltic Sea Flavobacterium Phages.</title>
        <authorList>
            <person name="Nilsson E."/>
            <person name="Bayfield O.W."/>
            <person name="Lundin D."/>
            <person name="Antson A.A."/>
            <person name="Holmfeldt K."/>
        </authorList>
    </citation>
    <scope>NUCLEOTIDE SEQUENCE [LARGE SCALE GENOMIC DNA]</scope>
</reference>
<organism evidence="1 2">
    <name type="scientific">Flavobacterium phage vB_FspS_filifjonk9-1</name>
    <dbReference type="NCBI Taxonomy" id="2686245"/>
    <lineage>
        <taxon>Viruses</taxon>
        <taxon>Duplodnaviria</taxon>
        <taxon>Heunggongvirae</taxon>
        <taxon>Uroviricota</taxon>
        <taxon>Caudoviricetes</taxon>
        <taxon>Muminvirus</taxon>
        <taxon>Muminvirus filifjonk</taxon>
    </lineage>
</organism>
<dbReference type="EMBL" id="MN812206">
    <property type="protein sequence ID" value="QHB38660.1"/>
    <property type="molecule type" value="Genomic_DNA"/>
</dbReference>
<name>A0A6B9L9W9_9CAUD</name>
<protein>
    <submittedName>
        <fullName evidence="1">Uncharacterized protein</fullName>
    </submittedName>
</protein>